<evidence type="ECO:0000256" key="1">
    <source>
        <dbReference type="ARBA" id="ARBA00006739"/>
    </source>
</evidence>
<evidence type="ECO:0000313" key="5">
    <source>
        <dbReference type="EMBL" id="SDD66596.1"/>
    </source>
</evidence>
<organism evidence="5 6">
    <name type="scientific">Algoriphagus faecimaris</name>
    <dbReference type="NCBI Taxonomy" id="686796"/>
    <lineage>
        <taxon>Bacteria</taxon>
        <taxon>Pseudomonadati</taxon>
        <taxon>Bacteroidota</taxon>
        <taxon>Cytophagia</taxon>
        <taxon>Cytophagales</taxon>
        <taxon>Cyclobacteriaceae</taxon>
        <taxon>Algoriphagus</taxon>
    </lineage>
</organism>
<evidence type="ECO:0000259" key="4">
    <source>
        <dbReference type="Pfam" id="PF00535"/>
    </source>
</evidence>
<dbReference type="OrthoDB" id="9771846at2"/>
<protein>
    <recommendedName>
        <fullName evidence="4">Glycosyltransferase 2-like domain-containing protein</fullName>
    </recommendedName>
</protein>
<gene>
    <name evidence="5" type="ORF">SAMN04488104_104531</name>
</gene>
<dbReference type="RefSeq" id="WP_087940955.1">
    <property type="nucleotide sequence ID" value="NZ_FNAC01000045.1"/>
</dbReference>
<keyword evidence="2" id="KW-0328">Glycosyltransferase</keyword>
<keyword evidence="6" id="KW-1185">Reference proteome</keyword>
<proteinExistence type="inferred from homology"/>
<dbReference type="Proteomes" id="UP000199060">
    <property type="component" value="Unassembled WGS sequence"/>
</dbReference>
<dbReference type="InterPro" id="IPR029044">
    <property type="entry name" value="Nucleotide-diphossugar_trans"/>
</dbReference>
<dbReference type="AlphaFoldDB" id="A0A1G6WNA5"/>
<dbReference type="PANTHER" id="PTHR43179">
    <property type="entry name" value="RHAMNOSYLTRANSFERASE WBBL"/>
    <property type="match status" value="1"/>
</dbReference>
<dbReference type="CDD" id="cd04186">
    <property type="entry name" value="GT_2_like_c"/>
    <property type="match status" value="1"/>
</dbReference>
<dbReference type="SUPFAM" id="SSF53448">
    <property type="entry name" value="Nucleotide-diphospho-sugar transferases"/>
    <property type="match status" value="1"/>
</dbReference>
<dbReference type="PANTHER" id="PTHR43179:SF12">
    <property type="entry name" value="GALACTOFURANOSYLTRANSFERASE GLFT2"/>
    <property type="match status" value="1"/>
</dbReference>
<evidence type="ECO:0000313" key="6">
    <source>
        <dbReference type="Proteomes" id="UP000199060"/>
    </source>
</evidence>
<dbReference type="STRING" id="686796.SAMN04488104_104531"/>
<comment type="similarity">
    <text evidence="1">Belongs to the glycosyltransferase 2 family.</text>
</comment>
<feature type="domain" description="Glycosyltransferase 2-like" evidence="4">
    <location>
        <begin position="11"/>
        <end position="159"/>
    </location>
</feature>
<dbReference type="GO" id="GO:0016757">
    <property type="term" value="F:glycosyltransferase activity"/>
    <property type="evidence" value="ECO:0007669"/>
    <property type="project" value="UniProtKB-KW"/>
</dbReference>
<dbReference type="InterPro" id="IPR001173">
    <property type="entry name" value="Glyco_trans_2-like"/>
</dbReference>
<accession>A0A1G6WNA5</accession>
<dbReference type="Gene3D" id="3.90.550.10">
    <property type="entry name" value="Spore Coat Polysaccharide Biosynthesis Protein SpsA, Chain A"/>
    <property type="match status" value="1"/>
</dbReference>
<evidence type="ECO:0000256" key="3">
    <source>
        <dbReference type="ARBA" id="ARBA00022679"/>
    </source>
</evidence>
<name>A0A1G6WNA5_9BACT</name>
<reference evidence="6" key="1">
    <citation type="submission" date="2016-10" db="EMBL/GenBank/DDBJ databases">
        <authorList>
            <person name="Varghese N."/>
            <person name="Submissions S."/>
        </authorList>
    </citation>
    <scope>NUCLEOTIDE SEQUENCE [LARGE SCALE GENOMIC DNA]</scope>
    <source>
        <strain evidence="6">DSM 23095</strain>
    </source>
</reference>
<dbReference type="EMBL" id="FNAC01000045">
    <property type="protein sequence ID" value="SDD66596.1"/>
    <property type="molecule type" value="Genomic_DNA"/>
</dbReference>
<evidence type="ECO:0000256" key="2">
    <source>
        <dbReference type="ARBA" id="ARBA00022676"/>
    </source>
</evidence>
<sequence>MAFTPDISVAIILVNWNGLKFTRACLASLKKVDFPNFRVIVVDNASEGNEGQILEAEFPEVLLIQSKENLGFTGGNNLGIRKALEMGFSHLMLLNNDTEVEADFLGNMVLKIKESKRIGVVQPLICFLDKPQKIWSAGGRWNSLFSRAITLKDRKNLEDFSLSDRKLDWATGCCMLLSKEAILDAGLLHEQYFAYFEDVEWSLRFREKDYEIHLASQAKIYHEAGASSKQKHAEGTLSPRVFYFHVRNQFYLIRSKNQFPIFAYGYHSARFSIWMIYFLIRGRFQKLKAVAKGIKDGLSTELKPAPQWP</sequence>
<dbReference type="Pfam" id="PF00535">
    <property type="entry name" value="Glycos_transf_2"/>
    <property type="match status" value="1"/>
</dbReference>
<keyword evidence="3" id="KW-0808">Transferase</keyword>